<evidence type="ECO:0000313" key="2">
    <source>
        <dbReference type="EMBL" id="BBD80801.1"/>
    </source>
</evidence>
<protein>
    <recommendedName>
        <fullName evidence="1">YhdP central domain-containing protein</fullName>
    </recommendedName>
</protein>
<dbReference type="InterPro" id="IPR025263">
    <property type="entry name" value="YhdP_central"/>
</dbReference>
<dbReference type="PANTHER" id="PTHR38690:SF1">
    <property type="entry name" value="PROTEASE"/>
    <property type="match status" value="1"/>
</dbReference>
<dbReference type="Proteomes" id="UP000270530">
    <property type="component" value="Chromosome"/>
</dbReference>
<evidence type="ECO:0000259" key="1">
    <source>
        <dbReference type="Pfam" id="PF13116"/>
    </source>
</evidence>
<proteinExistence type="predicted"/>
<dbReference type="NCBIfam" id="TIGR02099">
    <property type="entry name" value="YhdP family protein"/>
    <property type="match status" value="1"/>
</dbReference>
<dbReference type="Pfam" id="PF13116">
    <property type="entry name" value="YhdP"/>
    <property type="match status" value="1"/>
</dbReference>
<sequence length="1264" mass="133721">MRGLGPAWARRLHRFGRALWFTLGSLLVAFAALVAVAQLTLPILADHPQWLAAQLSARLGRPIGLATVEAHWQPHGPRFVLHEVSIGSATGGAPLRLPALELDLDLRGWLRPSGHLLNLRVRGLELDLSRDAQGRWHIAGIGPTGGDEREPLRPLSLGLWLDDLRVNLSDEAHGTHMQLHAQTLHLSRQGRRVRFGAVLRREGAPGLWHGAGDFLDDGSRGRLWLAGTQADLHALLDGTSPGGYGLRSGHGDLAAWLDWRAGRVTHAVLRADLTGLAVDGPQGTVAVPAFHGLVALDRQEAGDLLHFAGDDGGALVLALDHAGTPDLTLRFAARRLVLADLLPWLALSPGLPTGLAQWLRDGHPHGTLDAAVGRWSRRAGLETAQASFHALGVDAVGALPGFGPLQGSLRADPQALALALPAQATTLALPRVFARPFALARLDGEIVAWPAEEGWHVGTDALAFEGAGFGGQARGEAVLPAAGGRPFLDLYARIDHAEVTAAPLFWPVHSMPPSAQAWLNRALVAGHIQAADALIRGDLSDWPFRQHEGRFEARAVIDGLTFDYGEDWPRADGLHALASFVDNGMEVDVDRGQSLGVQVESARARIADFGDIVLDLAVQGGGSGMHLRDFLRQSPIARSQDELLSKLELGGSGHFDFTLQLPVGNADALRVDGRAQLKDMDLKAPAWKVALARLGGPVRFDAHGAHLGPLQGGFRGQAATVEADIAGATGRPDTAFAAHLDSRLGTAELLQDLPALDWLKAVASGRSAFRIDLAVSRDGARAPWTPVLTLGSDLVGMRVALPAPLDKAPADALPLQLRLPLPAGSADLQLALRDVLRARLRLPDEHGRPLAGSLLLGNGAPEAPPAQGLRVRGRTAKLDVSGWIAQVAGGAGADGGPGLESLDVTAGTALLFGRPFASMRLRAQPEGDVMGFTVDAPALAGRVRVPQQDLRRRGVTLQLDRLYWPQDTTAAARPAATPAEAAATGIDPASLPPFHLQVDDLRLGEARLGQARLESWPTATGMHIDPLRALSRKVQISASGDWDGNARDSHTHLVIDFSATDVDSLLDALGLGGEPIFQGGQTRARLDARWPGAPSSFALPDMDGTLHVEIRDGRILEVKPGVGRLFGLVSLTELPRRLTLDFGDVFGKGLAFDLIAGDFRFGDGNAYTGNLKIKGPAADITIKGRAGLRARDYDQDVRVVPHVGSSLPVVGAVMGGPVGAAAGLAVQGILGHGLNKAAAARYRVTGSWDKPVMTLIERSAPAGQ</sequence>
<name>A0A2Z6E7W3_9GAMM</name>
<dbReference type="EMBL" id="AP018560">
    <property type="protein sequence ID" value="BBD80801.1"/>
    <property type="molecule type" value="Genomic_DNA"/>
</dbReference>
<accession>A0A2Z6E7W3</accession>
<dbReference type="PANTHER" id="PTHR38690">
    <property type="entry name" value="PROTEASE-RELATED"/>
    <property type="match status" value="1"/>
</dbReference>
<evidence type="ECO:0000313" key="3">
    <source>
        <dbReference type="Proteomes" id="UP000270530"/>
    </source>
</evidence>
<dbReference type="RefSeq" id="WP_161970951.1">
    <property type="nucleotide sequence ID" value="NZ_AP018560.1"/>
</dbReference>
<dbReference type="InterPro" id="IPR011836">
    <property type="entry name" value="YhdP"/>
</dbReference>
<dbReference type="KEGG" id="rbd:ALSL_2175"/>
<organism evidence="2 3">
    <name type="scientific">Aerosticca soli</name>
    <dbReference type="NCBI Taxonomy" id="2010829"/>
    <lineage>
        <taxon>Bacteria</taxon>
        <taxon>Pseudomonadati</taxon>
        <taxon>Pseudomonadota</taxon>
        <taxon>Gammaproteobacteria</taxon>
        <taxon>Lysobacterales</taxon>
        <taxon>Rhodanobacteraceae</taxon>
        <taxon>Aerosticca</taxon>
    </lineage>
</organism>
<dbReference type="AlphaFoldDB" id="A0A2Z6E7W3"/>
<gene>
    <name evidence="2" type="ORF">ALSL_2175</name>
</gene>
<feature type="domain" description="YhdP central" evidence="1">
    <location>
        <begin position="12"/>
        <end position="1252"/>
    </location>
</feature>
<reference evidence="3" key="1">
    <citation type="submission" date="2018-04" db="EMBL/GenBank/DDBJ databases">
        <authorList>
            <person name="Watanabe M."/>
            <person name="Kojima H."/>
        </authorList>
    </citation>
    <scope>NUCLEOTIDE SEQUENCE [LARGE SCALE GENOMIC DNA]</scope>
    <source>
        <strain evidence="3">Dysh456</strain>
    </source>
</reference>
<reference evidence="3" key="2">
    <citation type="submission" date="2018-06" db="EMBL/GenBank/DDBJ databases">
        <title>Genome sequence of Rhodanobacteraceae bacterium strain Dysh456.</title>
        <authorList>
            <person name="Fukui M."/>
        </authorList>
    </citation>
    <scope>NUCLEOTIDE SEQUENCE [LARGE SCALE GENOMIC DNA]</scope>
    <source>
        <strain evidence="3">Dysh456</strain>
    </source>
</reference>
<keyword evidence="3" id="KW-1185">Reference proteome</keyword>